<accession>A0A364N1P0</accession>
<feature type="transmembrane region" description="Helical" evidence="2">
    <location>
        <begin position="138"/>
        <end position="158"/>
    </location>
</feature>
<comment type="caution">
    <text evidence="3">The sequence shown here is derived from an EMBL/GenBank/DDBJ whole genome shotgun (WGS) entry which is preliminary data.</text>
</comment>
<keyword evidence="2" id="KW-0472">Membrane</keyword>
<dbReference type="EMBL" id="QGDH01000076">
    <property type="protein sequence ID" value="RAR09409.1"/>
    <property type="molecule type" value="Genomic_DNA"/>
</dbReference>
<feature type="compositionally biased region" description="Polar residues" evidence="1">
    <location>
        <begin position="58"/>
        <end position="70"/>
    </location>
</feature>
<keyword evidence="2" id="KW-0812">Transmembrane</keyword>
<evidence type="ECO:0000313" key="4">
    <source>
        <dbReference type="Proteomes" id="UP000249619"/>
    </source>
</evidence>
<gene>
    <name evidence="3" type="ORF">DDE83_005563</name>
</gene>
<keyword evidence="2" id="KW-1133">Transmembrane helix</keyword>
<feature type="transmembrane region" description="Helical" evidence="2">
    <location>
        <begin position="220"/>
        <end position="247"/>
    </location>
</feature>
<reference evidence="4" key="1">
    <citation type="submission" date="2018-05" db="EMBL/GenBank/DDBJ databases">
        <title>Draft genome sequence of Stemphylium lycopersici strain CIDEFI 213.</title>
        <authorList>
            <person name="Medina R."/>
            <person name="Franco M.E.E."/>
            <person name="Lucentini C.G."/>
            <person name="Saparrat M.C.N."/>
            <person name="Balatti P.A."/>
        </authorList>
    </citation>
    <scope>NUCLEOTIDE SEQUENCE [LARGE SCALE GENOMIC DNA]</scope>
    <source>
        <strain evidence="4">CIDEFI 213</strain>
    </source>
</reference>
<evidence type="ECO:0000256" key="1">
    <source>
        <dbReference type="SAM" id="MobiDB-lite"/>
    </source>
</evidence>
<name>A0A364N1P0_STELY</name>
<feature type="transmembrane region" description="Helical" evidence="2">
    <location>
        <begin position="98"/>
        <end position="118"/>
    </location>
</feature>
<dbReference type="Proteomes" id="UP000249619">
    <property type="component" value="Unassembled WGS sequence"/>
</dbReference>
<evidence type="ECO:0000256" key="2">
    <source>
        <dbReference type="SAM" id="Phobius"/>
    </source>
</evidence>
<dbReference type="AlphaFoldDB" id="A0A364N1P0"/>
<organism evidence="3 4">
    <name type="scientific">Stemphylium lycopersici</name>
    <name type="common">Tomato gray leaf spot disease fungus</name>
    <name type="synonym">Thyrospora lycopersici</name>
    <dbReference type="NCBI Taxonomy" id="183478"/>
    <lineage>
        <taxon>Eukaryota</taxon>
        <taxon>Fungi</taxon>
        <taxon>Dikarya</taxon>
        <taxon>Ascomycota</taxon>
        <taxon>Pezizomycotina</taxon>
        <taxon>Dothideomycetes</taxon>
        <taxon>Pleosporomycetidae</taxon>
        <taxon>Pleosporales</taxon>
        <taxon>Pleosporineae</taxon>
        <taxon>Pleosporaceae</taxon>
        <taxon>Stemphylium</taxon>
    </lineage>
</organism>
<feature type="region of interest" description="Disordered" evidence="1">
    <location>
        <begin position="1"/>
        <end position="31"/>
    </location>
</feature>
<keyword evidence="4" id="KW-1185">Reference proteome</keyword>
<feature type="compositionally biased region" description="Basic and acidic residues" evidence="1">
    <location>
        <begin position="1"/>
        <end position="15"/>
    </location>
</feature>
<sequence length="548" mass="61823">MERSRTTSGAHDDKAPLITTPDTSYDNGDVAMQHIDSPRYSPTMIASPETTDRDYSTYRHSSSSTFDVEDGTQYQKQPHGVKHFDHHEARRTLMKNGLWRLLITLFFSAAMCFTLKCWEGWNSHIVLSNKDIRIFNSLTLGLSLCLGLNLLASLKHYASVFRWFFLTRRYVSLEVFDLILHFGSLAKVTKLMIISSPGFRGRKWLRKFSLFKDVRDDGTTWMWLVCVIWLLINIGSQILVALLSLFWPLNNSDNPLLAPGTVAVADLREWYVVNNDTDRDSGWNRPIREISLEAAWSFGNEANSYPEYNLTHVQKDLSSLPGTPIYKGNDSYHYRFYNREPKHPFINYVNSSRNVTARATCEELEVGSDGEVIVEEDTWLYVNASRPGANDYVPYYVLEKVPGSISWMASTEELCGPRCTNFTVLQTKAEKADGADKVDDRVTRTSLFLCNSTLGEVSPITGNDIEIHSKDDAEAVYGSDEFARIAAGAIAWTAKGTNGLRQNSLQKKTSKTCSCALQSALWPPLTITVSATISRTRPWFPSQASNSM</sequence>
<protein>
    <submittedName>
        <fullName evidence="3">Uncharacterized protein</fullName>
    </submittedName>
</protein>
<proteinExistence type="predicted"/>
<feature type="region of interest" description="Disordered" evidence="1">
    <location>
        <begin position="51"/>
        <end position="70"/>
    </location>
</feature>
<evidence type="ECO:0000313" key="3">
    <source>
        <dbReference type="EMBL" id="RAR09409.1"/>
    </source>
</evidence>